<dbReference type="Gene3D" id="3.40.50.1820">
    <property type="entry name" value="alpha/beta hydrolase"/>
    <property type="match status" value="1"/>
</dbReference>
<evidence type="ECO:0000313" key="5">
    <source>
        <dbReference type="EMBL" id="PRZ21180.1"/>
    </source>
</evidence>
<dbReference type="Proteomes" id="UP000237771">
    <property type="component" value="Unassembled WGS sequence"/>
</dbReference>
<dbReference type="AlphaFoldDB" id="A0A1M5S1Z9"/>
<name>A0A1M5S1Z9_9FLAO</name>
<evidence type="ECO:0000256" key="1">
    <source>
        <dbReference type="ARBA" id="ARBA00006499"/>
    </source>
</evidence>
<dbReference type="EMBL" id="FQWO01000011">
    <property type="protein sequence ID" value="SHH32479.1"/>
    <property type="molecule type" value="Genomic_DNA"/>
</dbReference>
<sequence>MIKNRYWYITLFLPLTILITSFMITTQNTEPSLHYLVRPPKIKTENPPLLLLLHGVGGNEQNLFSFANSLPEKFLVVSVRGPLTLGSNSYAWFRVDFSTGRPIINEKEAEAARKSIIQFLDELKHKEKFDAKNVYMMGFSQGGIMSYSTALTEPEKIAGIAVMSGRLLPEVKPLIASNERLAKLKVYVSHGKQDNVLQVQYAYDAVEYLKTKGIHPEFHEYSESHTISREMLADVNTWLK</sequence>
<dbReference type="PANTHER" id="PTHR10655:SF17">
    <property type="entry name" value="LYSOPHOSPHOLIPASE-LIKE PROTEIN 1"/>
    <property type="match status" value="1"/>
</dbReference>
<accession>A0A1M5S1Z9</accession>
<keyword evidence="3" id="KW-0472">Membrane</keyword>
<dbReference type="STRING" id="280093.SAMN05443373_11133"/>
<keyword evidence="8" id="KW-1185">Reference proteome</keyword>
<evidence type="ECO:0000313" key="7">
    <source>
        <dbReference type="Proteomes" id="UP000184384"/>
    </source>
</evidence>
<evidence type="ECO:0000313" key="8">
    <source>
        <dbReference type="Proteomes" id="UP000237771"/>
    </source>
</evidence>
<dbReference type="PANTHER" id="PTHR10655">
    <property type="entry name" value="LYSOPHOSPHOLIPASE-RELATED"/>
    <property type="match status" value="1"/>
</dbReference>
<dbReference type="SUPFAM" id="SSF53474">
    <property type="entry name" value="alpha/beta-Hydrolases"/>
    <property type="match status" value="1"/>
</dbReference>
<dbReference type="InterPro" id="IPR050565">
    <property type="entry name" value="LYPA1-2/EST-like"/>
</dbReference>
<keyword evidence="2" id="KW-0378">Hydrolase</keyword>
<proteinExistence type="inferred from homology"/>
<reference evidence="7" key="2">
    <citation type="submission" date="2016-11" db="EMBL/GenBank/DDBJ databases">
        <authorList>
            <person name="Varghese N."/>
            <person name="Submissions S."/>
        </authorList>
    </citation>
    <scope>NUCLEOTIDE SEQUENCE [LARGE SCALE GENOMIC DNA]</scope>
    <source>
        <strain evidence="7">DSM 19729</strain>
    </source>
</reference>
<evidence type="ECO:0000256" key="2">
    <source>
        <dbReference type="ARBA" id="ARBA00022801"/>
    </source>
</evidence>
<feature type="transmembrane region" description="Helical" evidence="3">
    <location>
        <begin position="6"/>
        <end position="25"/>
    </location>
</feature>
<dbReference type="InterPro" id="IPR029058">
    <property type="entry name" value="AB_hydrolase_fold"/>
</dbReference>
<reference evidence="6" key="1">
    <citation type="submission" date="2016-11" db="EMBL/GenBank/DDBJ databases">
        <authorList>
            <person name="Jaros S."/>
            <person name="Januszkiewicz K."/>
            <person name="Wedrychowicz H."/>
        </authorList>
    </citation>
    <scope>NUCLEOTIDE SEQUENCE [LARGE SCALE GENOMIC DNA]</scope>
    <source>
        <strain evidence="6">DSM 19729</strain>
    </source>
</reference>
<keyword evidence="3" id="KW-0812">Transmembrane</keyword>
<dbReference type="InterPro" id="IPR003140">
    <property type="entry name" value="PLipase/COase/thioEstase"/>
</dbReference>
<evidence type="ECO:0000259" key="4">
    <source>
        <dbReference type="Pfam" id="PF02230"/>
    </source>
</evidence>
<dbReference type="Pfam" id="PF02230">
    <property type="entry name" value="Abhydrolase_2"/>
    <property type="match status" value="1"/>
</dbReference>
<reference evidence="5 8" key="3">
    <citation type="submission" date="2018-03" db="EMBL/GenBank/DDBJ databases">
        <title>Genomic Encyclopedia of Archaeal and Bacterial Type Strains, Phase II (KMG-II): from individual species to whole genera.</title>
        <authorList>
            <person name="Goeker M."/>
        </authorList>
    </citation>
    <scope>NUCLEOTIDE SEQUENCE [LARGE SCALE GENOMIC DNA]</scope>
    <source>
        <strain evidence="5 8">DSM 17797</strain>
    </source>
</reference>
<organism evidence="6 7">
    <name type="scientific">Flavobacterium granuli</name>
    <dbReference type="NCBI Taxonomy" id="280093"/>
    <lineage>
        <taxon>Bacteria</taxon>
        <taxon>Pseudomonadati</taxon>
        <taxon>Bacteroidota</taxon>
        <taxon>Flavobacteriia</taxon>
        <taxon>Flavobacteriales</taxon>
        <taxon>Flavobacteriaceae</taxon>
        <taxon>Flavobacterium</taxon>
    </lineage>
</organism>
<comment type="similarity">
    <text evidence="1">Belongs to the AB hydrolase superfamily. AB hydrolase 2 family.</text>
</comment>
<keyword evidence="3" id="KW-1133">Transmembrane helix</keyword>
<evidence type="ECO:0000256" key="3">
    <source>
        <dbReference type="SAM" id="Phobius"/>
    </source>
</evidence>
<feature type="domain" description="Phospholipase/carboxylesterase/thioesterase" evidence="4">
    <location>
        <begin position="46"/>
        <end position="239"/>
    </location>
</feature>
<protein>
    <submittedName>
        <fullName evidence="6">Phospholipase/carboxylesterase</fullName>
    </submittedName>
</protein>
<dbReference type="GO" id="GO:0016787">
    <property type="term" value="F:hydrolase activity"/>
    <property type="evidence" value="ECO:0007669"/>
    <property type="project" value="UniProtKB-KW"/>
</dbReference>
<gene>
    <name evidence="5" type="ORF">BC624_10933</name>
    <name evidence="6" type="ORF">SAMN05443373_11133</name>
</gene>
<dbReference type="Proteomes" id="UP000184384">
    <property type="component" value="Unassembled WGS sequence"/>
</dbReference>
<evidence type="ECO:0000313" key="6">
    <source>
        <dbReference type="EMBL" id="SHH32479.1"/>
    </source>
</evidence>
<dbReference type="EMBL" id="PVUB01000009">
    <property type="protein sequence ID" value="PRZ21180.1"/>
    <property type="molecule type" value="Genomic_DNA"/>
</dbReference>